<dbReference type="EC" id="5.4.2.8" evidence="5"/>
<dbReference type="GO" id="GO:0004615">
    <property type="term" value="F:phosphomannomutase activity"/>
    <property type="evidence" value="ECO:0007669"/>
    <property type="project" value="UniProtKB-EC"/>
</dbReference>
<dbReference type="PRINTS" id="PR00509">
    <property type="entry name" value="PGMPMM"/>
</dbReference>
<evidence type="ECO:0000259" key="15">
    <source>
        <dbReference type="Pfam" id="PF02880"/>
    </source>
</evidence>
<keyword evidence="11" id="KW-0812">Transmembrane</keyword>
<feature type="domain" description="Alpha-D-phosphohexomutase alpha/beta/alpha" evidence="14">
    <location>
        <begin position="427"/>
        <end position="523"/>
    </location>
</feature>
<keyword evidence="7" id="KW-0479">Metal-binding</keyword>
<comment type="cofactor">
    <cofactor evidence="2">
        <name>Mg(2+)</name>
        <dbReference type="ChEBI" id="CHEBI:18420"/>
    </cofactor>
</comment>
<dbReference type="Pfam" id="PF00408">
    <property type="entry name" value="PGM_PMM_IV"/>
    <property type="match status" value="1"/>
</dbReference>
<evidence type="ECO:0000256" key="3">
    <source>
        <dbReference type="ARBA" id="ARBA00004699"/>
    </source>
</evidence>
<proteinExistence type="inferred from homology"/>
<dbReference type="SUPFAM" id="SSF55957">
    <property type="entry name" value="Phosphoglucomutase, C-terminal domain"/>
    <property type="match status" value="1"/>
</dbReference>
<evidence type="ECO:0000256" key="7">
    <source>
        <dbReference type="ARBA" id="ARBA00022723"/>
    </source>
</evidence>
<evidence type="ECO:0000256" key="8">
    <source>
        <dbReference type="ARBA" id="ARBA00022842"/>
    </source>
</evidence>
<dbReference type="Pfam" id="PF02879">
    <property type="entry name" value="PGM_PMM_II"/>
    <property type="match status" value="1"/>
</dbReference>
<evidence type="ECO:0000256" key="4">
    <source>
        <dbReference type="ARBA" id="ARBA00010231"/>
    </source>
</evidence>
<dbReference type="CDD" id="cd03089">
    <property type="entry name" value="PMM_PGM"/>
    <property type="match status" value="1"/>
</dbReference>
<dbReference type="InterPro" id="IPR005841">
    <property type="entry name" value="Alpha-D-phosphohexomutase_SF"/>
</dbReference>
<feature type="domain" description="Alpha-D-phosphohexomutase C-terminal" evidence="12">
    <location>
        <begin position="664"/>
        <end position="713"/>
    </location>
</feature>
<evidence type="ECO:0000256" key="10">
    <source>
        <dbReference type="SAM" id="MobiDB-lite"/>
    </source>
</evidence>
<dbReference type="Pfam" id="PF02880">
    <property type="entry name" value="PGM_PMM_III"/>
    <property type="match status" value="1"/>
</dbReference>
<dbReference type="Pfam" id="PF02878">
    <property type="entry name" value="PGM_PMM_I"/>
    <property type="match status" value="1"/>
</dbReference>
<comment type="catalytic activity">
    <reaction evidence="1">
        <text>alpha-D-mannose 1-phosphate = D-mannose 6-phosphate</text>
        <dbReference type="Rhea" id="RHEA:11140"/>
        <dbReference type="ChEBI" id="CHEBI:58409"/>
        <dbReference type="ChEBI" id="CHEBI:58735"/>
        <dbReference type="EC" id="5.4.2.8"/>
    </reaction>
</comment>
<evidence type="ECO:0000256" key="5">
    <source>
        <dbReference type="ARBA" id="ARBA00012730"/>
    </source>
</evidence>
<dbReference type="Gene3D" id="3.40.120.10">
    <property type="entry name" value="Alpha-D-Glucose-1,6-Bisphosphate, subunit A, domain 3"/>
    <property type="match status" value="3"/>
</dbReference>
<dbReference type="SUPFAM" id="SSF53738">
    <property type="entry name" value="Phosphoglucomutase, first 3 domains"/>
    <property type="match status" value="3"/>
</dbReference>
<dbReference type="InterPro" id="IPR036900">
    <property type="entry name" value="A-D-PHexomutase_C_sf"/>
</dbReference>
<dbReference type="InterPro" id="IPR005845">
    <property type="entry name" value="A-D-PHexomutase_a/b/a-II"/>
</dbReference>
<protein>
    <recommendedName>
        <fullName evidence="5">phosphomannomutase</fullName>
        <ecNumber evidence="5">5.4.2.8</ecNumber>
    </recommendedName>
</protein>
<organism evidence="16 17">
    <name type="scientific">Candidatus Sedimenticola endophacoides</name>
    <dbReference type="NCBI Taxonomy" id="2548426"/>
    <lineage>
        <taxon>Bacteria</taxon>
        <taxon>Pseudomonadati</taxon>
        <taxon>Pseudomonadota</taxon>
        <taxon>Gammaproteobacteria</taxon>
        <taxon>Chromatiales</taxon>
        <taxon>Sedimenticolaceae</taxon>
        <taxon>Sedimenticola</taxon>
    </lineage>
</organism>
<dbReference type="Proteomes" id="UP000250928">
    <property type="component" value="Unassembled WGS sequence"/>
</dbReference>
<dbReference type="AlphaFoldDB" id="A0A6N4DSG8"/>
<dbReference type="InterPro" id="IPR005843">
    <property type="entry name" value="A-D-PHexomutase_C"/>
</dbReference>
<dbReference type="EMBL" id="PQCO01000246">
    <property type="protein sequence ID" value="PUD99795.1"/>
    <property type="molecule type" value="Genomic_DNA"/>
</dbReference>
<feature type="domain" description="Alpha-D-phosphohexomutase alpha/beta/alpha" evidence="13">
    <location>
        <begin position="280"/>
        <end position="394"/>
    </location>
</feature>
<evidence type="ECO:0000259" key="12">
    <source>
        <dbReference type="Pfam" id="PF00408"/>
    </source>
</evidence>
<evidence type="ECO:0000256" key="9">
    <source>
        <dbReference type="ARBA" id="ARBA00023235"/>
    </source>
</evidence>
<sequence>MLERMLPLALKVRFIPATEPWEGDGATPELGFASLELIRRVAEGAEAPPAEVHQFGNAHRHIALARPIPGADGGAPVGVAHLALSQRLIDELIGHASPLHVEVELQQVVEGAALALAGGGSSGGGAQASLPVDGSIWRLVYWTRDEHAGGWLRLAVVGGSAVLALVGLVLLFLRLRGLILADRDALEGLAGSELAAPGLRPARARLKELDPLYPLLSRRRPQAGVSPQAAPDAVGLEIERVRQEPPPDQQPWKTPSSRSAPAESEVAPESSGGGSQLDRSLFKVNDIRGVAGRELSRDAVYQLGRAIGSEAYEQGMQSVIVGRDGRESSEGLMEALCRGLVESGRDVVRIGQVPTPVFYFATRFLGSNAGVMVSAGHSGAECNGLKVVIGEAPLGGEALLRLGRRIERGDTLQGNGLMQEQSLIQDYLGKVGEDIHLARPMKVVVDSGNGVAALVAPELFRRLGCEVVELFSEIDGSFPNHGCDPARPENLKALISMVQSEQADIGFAFSADGNRLGVVDADGKIFWPDRLLMLFARDVLTRHPGGDVLFDVKSTRHLAPEVLSSGGRPLMVPCGYAGVMEQMGESGALLAGEMSGHLFFRERWFGFDDAIYAAARLLEIVSGEMGSTAELFAGLPESVTTPEITLPSSSAEGEGVLAAMAEERFEGAKLVTVDGLRFEFPDGWGLVRRSNTAEALCLRFEADSGEALARIQGLFRECLGRIAPQLALPF</sequence>
<dbReference type="InterPro" id="IPR005844">
    <property type="entry name" value="A-D-PHexomutase_a/b/a-I"/>
</dbReference>
<comment type="caution">
    <text evidence="16">The sequence shown here is derived from an EMBL/GenBank/DDBJ whole genome shotgun (WGS) entry which is preliminary data.</text>
</comment>
<name>A0A6N4DSG8_9GAMM</name>
<dbReference type="GO" id="GO:0005975">
    <property type="term" value="P:carbohydrate metabolic process"/>
    <property type="evidence" value="ECO:0007669"/>
    <property type="project" value="InterPro"/>
</dbReference>
<reference evidence="16 17" key="1">
    <citation type="submission" date="2018-01" db="EMBL/GenBank/DDBJ databases">
        <title>Novel co-symbiosis in the lucinid bivalve Phacoides pectinatus.</title>
        <authorList>
            <person name="Lim S.J."/>
            <person name="Davis B.G."/>
            <person name="Gill D.E."/>
            <person name="Engel A.S."/>
            <person name="Anderson L.C."/>
            <person name="Campbell B.J."/>
        </authorList>
    </citation>
    <scope>NUCLEOTIDE SEQUENCE [LARGE SCALE GENOMIC DNA]</scope>
    <source>
        <strain evidence="16">N3_P5</strain>
    </source>
</reference>
<keyword evidence="9" id="KW-0413">Isomerase</keyword>
<keyword evidence="6" id="KW-0597">Phosphoprotein</keyword>
<evidence type="ECO:0000313" key="17">
    <source>
        <dbReference type="Proteomes" id="UP000250928"/>
    </source>
</evidence>
<feature type="transmembrane region" description="Helical" evidence="11">
    <location>
        <begin position="151"/>
        <end position="173"/>
    </location>
</feature>
<dbReference type="InterPro" id="IPR016055">
    <property type="entry name" value="A-D-PHexomutase_a/b/a-I/II/III"/>
</dbReference>
<comment type="pathway">
    <text evidence="3">Nucleotide-sugar biosynthesis; GDP-alpha-D-mannose biosynthesis; alpha-D-mannose 1-phosphate from D-fructose 6-phosphate: step 2/2.</text>
</comment>
<evidence type="ECO:0000256" key="2">
    <source>
        <dbReference type="ARBA" id="ARBA00001946"/>
    </source>
</evidence>
<gene>
    <name evidence="16" type="ORF">C3L24_10345</name>
</gene>
<dbReference type="InterPro" id="IPR005846">
    <property type="entry name" value="A-D-PHexomutase_a/b/a-III"/>
</dbReference>
<evidence type="ECO:0000256" key="11">
    <source>
        <dbReference type="SAM" id="Phobius"/>
    </source>
</evidence>
<evidence type="ECO:0000259" key="14">
    <source>
        <dbReference type="Pfam" id="PF02879"/>
    </source>
</evidence>
<evidence type="ECO:0000256" key="1">
    <source>
        <dbReference type="ARBA" id="ARBA00000586"/>
    </source>
</evidence>
<dbReference type="Gene3D" id="3.30.310.50">
    <property type="entry name" value="Alpha-D-phosphohexomutase, C-terminal domain"/>
    <property type="match status" value="1"/>
</dbReference>
<dbReference type="PANTHER" id="PTHR43771:SF2">
    <property type="entry name" value="PHOSPHOMANNOMUTASE_PHOSPHOGLUCOMUTASE"/>
    <property type="match status" value="1"/>
</dbReference>
<dbReference type="GO" id="GO:0046872">
    <property type="term" value="F:metal ion binding"/>
    <property type="evidence" value="ECO:0007669"/>
    <property type="project" value="UniProtKB-KW"/>
</dbReference>
<evidence type="ECO:0000259" key="13">
    <source>
        <dbReference type="Pfam" id="PF02878"/>
    </source>
</evidence>
<comment type="similarity">
    <text evidence="4">Belongs to the phosphohexose mutase family.</text>
</comment>
<keyword evidence="11" id="KW-1133">Transmembrane helix</keyword>
<keyword evidence="11" id="KW-0472">Membrane</keyword>
<dbReference type="PANTHER" id="PTHR43771">
    <property type="entry name" value="PHOSPHOMANNOMUTASE"/>
    <property type="match status" value="1"/>
</dbReference>
<keyword evidence="8" id="KW-0460">Magnesium</keyword>
<feature type="region of interest" description="Disordered" evidence="10">
    <location>
        <begin position="242"/>
        <end position="278"/>
    </location>
</feature>
<accession>A0A6N4DSG8</accession>
<evidence type="ECO:0000256" key="6">
    <source>
        <dbReference type="ARBA" id="ARBA00022553"/>
    </source>
</evidence>
<feature type="domain" description="Alpha-D-phosphohexomutase alpha/beta/alpha" evidence="15">
    <location>
        <begin position="528"/>
        <end position="636"/>
    </location>
</feature>
<evidence type="ECO:0000313" key="16">
    <source>
        <dbReference type="EMBL" id="PUD99795.1"/>
    </source>
</evidence>